<reference evidence="2" key="1">
    <citation type="journal article" date="2021" name="Nat. Commun.">
        <title>Genetic determinants of endophytism in the Arabidopsis root mycobiome.</title>
        <authorList>
            <person name="Mesny F."/>
            <person name="Miyauchi S."/>
            <person name="Thiergart T."/>
            <person name="Pickel B."/>
            <person name="Atanasova L."/>
            <person name="Karlsson M."/>
            <person name="Huettel B."/>
            <person name="Barry K.W."/>
            <person name="Haridas S."/>
            <person name="Chen C."/>
            <person name="Bauer D."/>
            <person name="Andreopoulos W."/>
            <person name="Pangilinan J."/>
            <person name="LaButti K."/>
            <person name="Riley R."/>
            <person name="Lipzen A."/>
            <person name="Clum A."/>
            <person name="Drula E."/>
            <person name="Henrissat B."/>
            <person name="Kohler A."/>
            <person name="Grigoriev I.V."/>
            <person name="Martin F.M."/>
            <person name="Hacquard S."/>
        </authorList>
    </citation>
    <scope>NUCLEOTIDE SEQUENCE</scope>
    <source>
        <strain evidence="2">MPI-SDFR-AT-0068</strain>
    </source>
</reference>
<feature type="chain" id="PRO_5035439972" evidence="1">
    <location>
        <begin position="16"/>
        <end position="211"/>
    </location>
</feature>
<dbReference type="EMBL" id="JAGPXF010000003">
    <property type="protein sequence ID" value="KAH7252507.1"/>
    <property type="molecule type" value="Genomic_DNA"/>
</dbReference>
<evidence type="ECO:0000256" key="1">
    <source>
        <dbReference type="SAM" id="SignalP"/>
    </source>
</evidence>
<keyword evidence="1" id="KW-0732">Signal</keyword>
<proteinExistence type="predicted"/>
<dbReference type="OrthoDB" id="4838383at2759"/>
<comment type="caution">
    <text evidence="2">The sequence shown here is derived from an EMBL/GenBank/DDBJ whole genome shotgun (WGS) entry which is preliminary data.</text>
</comment>
<evidence type="ECO:0000313" key="3">
    <source>
        <dbReference type="Proteomes" id="UP000813427"/>
    </source>
</evidence>
<evidence type="ECO:0000313" key="2">
    <source>
        <dbReference type="EMBL" id="KAH7252507.1"/>
    </source>
</evidence>
<dbReference type="AlphaFoldDB" id="A0A8K0S3E1"/>
<organism evidence="2 3">
    <name type="scientific">Fusarium tricinctum</name>
    <dbReference type="NCBI Taxonomy" id="61284"/>
    <lineage>
        <taxon>Eukaryota</taxon>
        <taxon>Fungi</taxon>
        <taxon>Dikarya</taxon>
        <taxon>Ascomycota</taxon>
        <taxon>Pezizomycotina</taxon>
        <taxon>Sordariomycetes</taxon>
        <taxon>Hypocreomycetidae</taxon>
        <taxon>Hypocreales</taxon>
        <taxon>Nectriaceae</taxon>
        <taxon>Fusarium</taxon>
        <taxon>Fusarium tricinctum species complex</taxon>
    </lineage>
</organism>
<keyword evidence="3" id="KW-1185">Reference proteome</keyword>
<accession>A0A8K0S3E1</accession>
<name>A0A8K0S3E1_9HYPO</name>
<dbReference type="Proteomes" id="UP000813427">
    <property type="component" value="Unassembled WGS sequence"/>
</dbReference>
<protein>
    <submittedName>
        <fullName evidence="2">Uncharacterized protein</fullName>
    </submittedName>
</protein>
<feature type="signal peptide" evidence="1">
    <location>
        <begin position="1"/>
        <end position="15"/>
    </location>
</feature>
<gene>
    <name evidence="2" type="ORF">BKA59DRAFT_474780</name>
</gene>
<sequence>MKFLSLITLASFAIATPFRRQQTVTGTLQSSVNTLSSAVTVSLNEIDDAVDAIQGNVDAQVIIQLQALIKANYQAIGQALNTSTTNIVGVTTGAVGGVAGQAVGLTTQQIIQLTATIRRTIATLEDIGATITVTVTDLTPAVRATFQAEVDAVIQLINPFITPLLLFSAAVRSAAVTVTVVITGLDNAIANLIRTQNDLVASIGITPVIGF</sequence>